<keyword evidence="2 4" id="KW-0378">Hydrolase</keyword>
<reference evidence="10" key="1">
    <citation type="submission" date="2011-07" db="EMBL/GenBank/DDBJ databases">
        <title>The complete genome of Cyclobacterium marinum DSM 745.</title>
        <authorList>
            <person name="Lucas S."/>
            <person name="Han J."/>
            <person name="Lapidus A."/>
            <person name="Bruce D."/>
            <person name="Goodwin L."/>
            <person name="Pitluck S."/>
            <person name="Peters L."/>
            <person name="Kyrpides N."/>
            <person name="Mavromatis K."/>
            <person name="Ivanova N."/>
            <person name="Ovchinnikova G."/>
            <person name="Chertkov O."/>
            <person name="Detter J.C."/>
            <person name="Tapia R."/>
            <person name="Han C."/>
            <person name="Land M."/>
            <person name="Hauser L."/>
            <person name="Markowitz V."/>
            <person name="Cheng J.-F."/>
            <person name="Hugenholtz P."/>
            <person name="Woyke T."/>
            <person name="Wu D."/>
            <person name="Tindall B."/>
            <person name="Schuetze A."/>
            <person name="Brambilla E."/>
            <person name="Klenk H.-P."/>
            <person name="Eisen J.A."/>
        </authorList>
    </citation>
    <scope>NUCLEOTIDE SEQUENCE [LARGE SCALE GENOMIC DNA]</scope>
    <source>
        <strain evidence="10">ATCC 25205 / DSM 745 / LMG 13164 / NCIMB 1802</strain>
    </source>
</reference>
<keyword evidence="10" id="KW-1185">Reference proteome</keyword>
<gene>
    <name evidence="9" type="ordered locus">Cycma_3413</name>
</gene>
<feature type="domain" description="Glycosyl hydrolase family 31 C-terminal" evidence="8">
    <location>
        <begin position="571"/>
        <end position="658"/>
    </location>
</feature>
<dbReference type="Gene3D" id="2.60.40.1180">
    <property type="entry name" value="Golgi alpha-mannosidase II"/>
    <property type="match status" value="2"/>
</dbReference>
<evidence type="ECO:0000256" key="4">
    <source>
        <dbReference type="RuleBase" id="RU361185"/>
    </source>
</evidence>
<dbReference type="InterPro" id="IPR048395">
    <property type="entry name" value="Glyco_hydro_31_C"/>
</dbReference>
<evidence type="ECO:0000256" key="3">
    <source>
        <dbReference type="ARBA" id="ARBA00023295"/>
    </source>
</evidence>
<feature type="domain" description="Glycoside hydrolase family 31 N-terminal" evidence="6">
    <location>
        <begin position="33"/>
        <end position="196"/>
    </location>
</feature>
<evidence type="ECO:0000259" key="6">
    <source>
        <dbReference type="Pfam" id="PF13802"/>
    </source>
</evidence>
<dbReference type="InterPro" id="IPR011013">
    <property type="entry name" value="Gal_mutarotase_sf_dom"/>
</dbReference>
<dbReference type="HOGENOM" id="CLU_000631_7_2_10"/>
<dbReference type="STRING" id="880070.Cycma_3413"/>
<evidence type="ECO:0000256" key="1">
    <source>
        <dbReference type="ARBA" id="ARBA00007806"/>
    </source>
</evidence>
<organism evidence="9 10">
    <name type="scientific">Cyclobacterium marinum (strain ATCC 25205 / DSM 745 / LMG 13164 / NCIMB 1802)</name>
    <name type="common">Flectobacillus marinus</name>
    <dbReference type="NCBI Taxonomy" id="880070"/>
    <lineage>
        <taxon>Bacteria</taxon>
        <taxon>Pseudomonadati</taxon>
        <taxon>Bacteroidota</taxon>
        <taxon>Cytophagia</taxon>
        <taxon>Cytophagales</taxon>
        <taxon>Cyclobacteriaceae</taxon>
        <taxon>Cyclobacterium</taxon>
    </lineage>
</organism>
<dbReference type="Pfam" id="PF21365">
    <property type="entry name" value="Glyco_hydro_31_3rd"/>
    <property type="match status" value="1"/>
</dbReference>
<name>G0IWE8_CYCMS</name>
<proteinExistence type="inferred from homology"/>
<dbReference type="Pfam" id="PF17137">
    <property type="entry name" value="DUF5110"/>
    <property type="match status" value="1"/>
</dbReference>
<sequence length="804" mass="92185">MNSNKSNLLVPGKVINYTLSSTGVFGTTENCAFKLSVYNETTIRIQVSLQNEFFPNPYSVISTPEEVKFFWQEKKEYCILKTKKIELLIEKNNFRLIFKNTKGTILSEDASHFGINWQGTAVGCYKKLQQWEKFIGLGEKTGGLNRYGQTYTNWNTDHFGYGTNADPLYLSLPFYIGLHHNNCYGIFFDNSHKSTFNFGAGNNRFSYFTAEGGDLDYYFIHEKNVGGIISAYTSLTGKTPMPPKWTLGYQQCRYSYYPDKEVIRLAQTFREKEIPADTIYLDIHHMEECKVFTFDKKRFKAPTELIKYLKELGFKVVVILDPGIKVDKEYLPYREGNEKQLFLKYPDGENYEGQVWPGWCAFPDFTKPETRVWWAEKLIFYLNAGVDGFWTDMNEPATWGQTMPDLVQFFYEGQEANHKKSRNVYGLQMARSTKEGLTNFHKGKRPFVLTRSGFAGIQRYAAVWTGDNVASDDHMLAGVRLVNSLGLGGVSFAGYDIGGFVGNTNPKLFARWIALGTFCPLFRAHTMINSNSSEPWAFGEEVEAIASNYIRLRYKLMPLIYTAFYLSSESGIPISKSLSIDYTFDDKVYHGAFENQYLFCDNLLVAPVESYKEITKIYFPEGTWYHLFSGEKLGGSQELLWECPIEYLPIFVKAGAILPMQSAKNFTEDFNDGQLNLHIYQGMGKSEQLIYEDDGKSTAYLDLLFSKILIQMDFSANKLSIEKITANYESEYHTANFFFHGMQFHEASLDGKMIEISYKNVAFLDEISEYDPLPDTDHTFKVCQNVPSFSISLEGNHRRSIQLN</sequence>
<evidence type="ECO:0000259" key="8">
    <source>
        <dbReference type="Pfam" id="PF21365"/>
    </source>
</evidence>
<dbReference type="Pfam" id="PF01055">
    <property type="entry name" value="Glyco_hydro_31_2nd"/>
    <property type="match status" value="1"/>
</dbReference>
<dbReference type="SUPFAM" id="SSF74650">
    <property type="entry name" value="Galactose mutarotase-like"/>
    <property type="match status" value="1"/>
</dbReference>
<dbReference type="PROSITE" id="PS00129">
    <property type="entry name" value="GLYCOSYL_HYDROL_F31_1"/>
    <property type="match status" value="1"/>
</dbReference>
<dbReference type="CDD" id="cd14752">
    <property type="entry name" value="GH31_N"/>
    <property type="match status" value="1"/>
</dbReference>
<dbReference type="SUPFAM" id="SSF51445">
    <property type="entry name" value="(Trans)glycosidases"/>
    <property type="match status" value="1"/>
</dbReference>
<feature type="domain" description="Glycoside hydrolase family 31 TIM barrel" evidence="5">
    <location>
        <begin position="239"/>
        <end position="563"/>
    </location>
</feature>
<dbReference type="InterPro" id="IPR033403">
    <property type="entry name" value="DUF5110"/>
</dbReference>
<dbReference type="GO" id="GO:0030246">
    <property type="term" value="F:carbohydrate binding"/>
    <property type="evidence" value="ECO:0007669"/>
    <property type="project" value="InterPro"/>
</dbReference>
<comment type="similarity">
    <text evidence="1 4">Belongs to the glycosyl hydrolase 31 family.</text>
</comment>
<evidence type="ECO:0000259" key="7">
    <source>
        <dbReference type="Pfam" id="PF17137"/>
    </source>
</evidence>
<dbReference type="PANTHER" id="PTHR22762:SF120">
    <property type="entry name" value="HETEROGLYCAN GLUCOSIDASE 1"/>
    <property type="match status" value="1"/>
</dbReference>
<dbReference type="CDD" id="cd06604">
    <property type="entry name" value="GH31_glucosidase_II_MalA"/>
    <property type="match status" value="1"/>
</dbReference>
<evidence type="ECO:0000313" key="10">
    <source>
        <dbReference type="Proteomes" id="UP000001635"/>
    </source>
</evidence>
<dbReference type="InterPro" id="IPR025887">
    <property type="entry name" value="Glyco_hydro_31_N_dom"/>
</dbReference>
<keyword evidence="3 4" id="KW-0326">Glycosidase</keyword>
<dbReference type="InterPro" id="IPR000322">
    <property type="entry name" value="Glyco_hydro_31_TIM"/>
</dbReference>
<dbReference type="RefSeq" id="WP_014021426.1">
    <property type="nucleotide sequence ID" value="NC_015914.1"/>
</dbReference>
<evidence type="ECO:0000259" key="5">
    <source>
        <dbReference type="Pfam" id="PF01055"/>
    </source>
</evidence>
<accession>G0IWE8</accession>
<evidence type="ECO:0000256" key="2">
    <source>
        <dbReference type="ARBA" id="ARBA00022801"/>
    </source>
</evidence>
<dbReference type="Gene3D" id="3.20.20.80">
    <property type="entry name" value="Glycosidases"/>
    <property type="match status" value="1"/>
</dbReference>
<dbReference type="GO" id="GO:0005975">
    <property type="term" value="P:carbohydrate metabolic process"/>
    <property type="evidence" value="ECO:0007669"/>
    <property type="project" value="InterPro"/>
</dbReference>
<dbReference type="GO" id="GO:0004553">
    <property type="term" value="F:hydrolase activity, hydrolyzing O-glycosyl compounds"/>
    <property type="evidence" value="ECO:0007669"/>
    <property type="project" value="InterPro"/>
</dbReference>
<dbReference type="OrthoDB" id="176168at2"/>
<dbReference type="InterPro" id="IPR017853">
    <property type="entry name" value="GH"/>
</dbReference>
<feature type="domain" description="DUF5110" evidence="7">
    <location>
        <begin position="674"/>
        <end position="741"/>
    </location>
</feature>
<dbReference type="Proteomes" id="UP000001635">
    <property type="component" value="Chromosome"/>
</dbReference>
<dbReference type="PANTHER" id="PTHR22762">
    <property type="entry name" value="ALPHA-GLUCOSIDASE"/>
    <property type="match status" value="1"/>
</dbReference>
<dbReference type="InterPro" id="IPR013780">
    <property type="entry name" value="Glyco_hydro_b"/>
</dbReference>
<dbReference type="Gene3D" id="2.60.40.1760">
    <property type="entry name" value="glycosyl hydrolase (family 31)"/>
    <property type="match status" value="1"/>
</dbReference>
<dbReference type="eggNOG" id="COG1501">
    <property type="taxonomic scope" value="Bacteria"/>
</dbReference>
<dbReference type="Pfam" id="PF13802">
    <property type="entry name" value="Gal_mutarotas_2"/>
    <property type="match status" value="1"/>
</dbReference>
<dbReference type="KEGG" id="cmr:Cycma_3413"/>
<dbReference type="EMBL" id="CP002955">
    <property type="protein sequence ID" value="AEL27136.1"/>
    <property type="molecule type" value="Genomic_DNA"/>
</dbReference>
<protein>
    <submittedName>
        <fullName evidence="9">Glycoside hydrolase family 31</fullName>
    </submittedName>
</protein>
<dbReference type="AlphaFoldDB" id="G0IWE8"/>
<evidence type="ECO:0000313" key="9">
    <source>
        <dbReference type="EMBL" id="AEL27136.1"/>
    </source>
</evidence>
<dbReference type="SUPFAM" id="SSF51011">
    <property type="entry name" value="Glycosyl hydrolase domain"/>
    <property type="match status" value="1"/>
</dbReference>
<dbReference type="InterPro" id="IPR030458">
    <property type="entry name" value="Glyco_hydro_31_AS"/>
</dbReference>